<feature type="compositionally biased region" description="Basic and acidic residues" evidence="1">
    <location>
        <begin position="335"/>
        <end position="344"/>
    </location>
</feature>
<protein>
    <submittedName>
        <fullName evidence="2">Uncharacterized protein</fullName>
    </submittedName>
</protein>
<accession>A0A6G1HKW6</accession>
<evidence type="ECO:0000256" key="1">
    <source>
        <dbReference type="SAM" id="MobiDB-lite"/>
    </source>
</evidence>
<feature type="compositionally biased region" description="Polar residues" evidence="1">
    <location>
        <begin position="281"/>
        <end position="290"/>
    </location>
</feature>
<feature type="region of interest" description="Disordered" evidence="1">
    <location>
        <begin position="320"/>
        <end position="374"/>
    </location>
</feature>
<name>A0A6G1HKW6_9PEZI</name>
<dbReference type="EMBL" id="ML996706">
    <property type="protein sequence ID" value="KAF2396541.1"/>
    <property type="molecule type" value="Genomic_DNA"/>
</dbReference>
<proteinExistence type="predicted"/>
<keyword evidence="3" id="KW-1185">Reference proteome</keyword>
<feature type="region of interest" description="Disordered" evidence="1">
    <location>
        <begin position="281"/>
        <end position="307"/>
    </location>
</feature>
<feature type="region of interest" description="Disordered" evidence="1">
    <location>
        <begin position="14"/>
        <end position="37"/>
    </location>
</feature>
<evidence type="ECO:0000313" key="3">
    <source>
        <dbReference type="Proteomes" id="UP000799640"/>
    </source>
</evidence>
<gene>
    <name evidence="2" type="ORF">EJ06DRAFT_585011</name>
</gene>
<feature type="compositionally biased region" description="Basic residues" evidence="1">
    <location>
        <begin position="463"/>
        <end position="473"/>
    </location>
</feature>
<feature type="region of interest" description="Disordered" evidence="1">
    <location>
        <begin position="217"/>
        <end position="264"/>
    </location>
</feature>
<feature type="region of interest" description="Disordered" evidence="1">
    <location>
        <begin position="389"/>
        <end position="414"/>
    </location>
</feature>
<dbReference type="AlphaFoldDB" id="A0A6G1HKW6"/>
<feature type="compositionally biased region" description="Polar residues" evidence="1">
    <location>
        <begin position="515"/>
        <end position="533"/>
    </location>
</feature>
<reference evidence="2" key="1">
    <citation type="journal article" date="2020" name="Stud. Mycol.">
        <title>101 Dothideomycetes genomes: a test case for predicting lifestyles and emergence of pathogens.</title>
        <authorList>
            <person name="Haridas S."/>
            <person name="Albert R."/>
            <person name="Binder M."/>
            <person name="Bloem J."/>
            <person name="Labutti K."/>
            <person name="Salamov A."/>
            <person name="Andreopoulos B."/>
            <person name="Baker S."/>
            <person name="Barry K."/>
            <person name="Bills G."/>
            <person name="Bluhm B."/>
            <person name="Cannon C."/>
            <person name="Castanera R."/>
            <person name="Culley D."/>
            <person name="Daum C."/>
            <person name="Ezra D."/>
            <person name="Gonzalez J."/>
            <person name="Henrissat B."/>
            <person name="Kuo A."/>
            <person name="Liang C."/>
            <person name="Lipzen A."/>
            <person name="Lutzoni F."/>
            <person name="Magnuson J."/>
            <person name="Mondo S."/>
            <person name="Nolan M."/>
            <person name="Ohm R."/>
            <person name="Pangilinan J."/>
            <person name="Park H.-J."/>
            <person name="Ramirez L."/>
            <person name="Alfaro M."/>
            <person name="Sun H."/>
            <person name="Tritt A."/>
            <person name="Yoshinaga Y."/>
            <person name="Zwiers L.-H."/>
            <person name="Turgeon B."/>
            <person name="Goodwin S."/>
            <person name="Spatafora J."/>
            <person name="Crous P."/>
            <person name="Grigoriev I."/>
        </authorList>
    </citation>
    <scope>NUCLEOTIDE SEQUENCE</scope>
    <source>
        <strain evidence="2">CBS 262.69</strain>
    </source>
</reference>
<sequence length="544" mass="58986">MIVREIHLHDKEVPVPSDIEPQAAFQPGMKKREKREQKRLKQESLLKCPFSLEKARTAIGEVLPPKYGLCGPDDDDDEATHDNPTTLCPQSKDCPGCAQRRLNIKLKFNDDVTLTKEEIKLLLAPVAHIDPKELMKRIIKRFELGNVINSLPEQKTALDQALFKHASKEMADRRSFNMMRVSYAEFASNGQVSRIWCCISNENGSDPDMKFARGVRRPSESKAPKFPIKSPDPAPANPFKECDTREGGTILPRKTPPARPSMGKKCRELCAAPNDSVASSNPPFTWGTPTRPSPAAHSPWSPNGHKMSQPLITNGSPILNGGSRLSSAGLANGHGRSENQHKNEQPAPVFPSSPLNLPLIPELGNTPRPPLQPRSGNIITEATIQRILGNRSSPYGPSANAAPGPSRPDTNGLGCAATLASGAAFRGVKVMTREEQAKILEDKAKKEAKAAANNTANGTLPPPKKRTSAKKSRDHGTAQAARGAGPAQFQGLNGTRNPDPGSLEARNTQKRNSESRVSQTRKVNGDVSDSNDGFTKPNKNGKGF</sequence>
<organism evidence="2 3">
    <name type="scientific">Trichodelitschia bisporula</name>
    <dbReference type="NCBI Taxonomy" id="703511"/>
    <lineage>
        <taxon>Eukaryota</taxon>
        <taxon>Fungi</taxon>
        <taxon>Dikarya</taxon>
        <taxon>Ascomycota</taxon>
        <taxon>Pezizomycotina</taxon>
        <taxon>Dothideomycetes</taxon>
        <taxon>Dothideomycetes incertae sedis</taxon>
        <taxon>Phaeotrichales</taxon>
        <taxon>Phaeotrichaceae</taxon>
        <taxon>Trichodelitschia</taxon>
    </lineage>
</organism>
<feature type="region of interest" description="Disordered" evidence="1">
    <location>
        <begin position="443"/>
        <end position="544"/>
    </location>
</feature>
<evidence type="ECO:0000313" key="2">
    <source>
        <dbReference type="EMBL" id="KAF2396541.1"/>
    </source>
</evidence>
<dbReference type="Proteomes" id="UP000799640">
    <property type="component" value="Unassembled WGS sequence"/>
</dbReference>